<gene>
    <name evidence="2" type="ORF">JK636_03170</name>
</gene>
<dbReference type="SUPFAM" id="SSF53187">
    <property type="entry name" value="Zn-dependent exopeptidases"/>
    <property type="match status" value="1"/>
</dbReference>
<comment type="similarity">
    <text evidence="1">Belongs to the peptidase M20A family.</text>
</comment>
<sequence length="396" mass="44300">MKQEMLSYLYTIKDDIFNLSKYLYENPEESFYEYKAYNYIVKMLKDNNFKVTENYLDIPTAFHAELGSGHPKICFICEYDAATKEGHVTGHNLISAMATAAALSLSKVLKNFNTGTIILLGCPGEFVSGAKVTMTKQGIFSDIDVVLMAHPDVENAETGTSMALLPVQIRFTSENPSIKSDNGTYSSLDACYFIVNSLSFLKTGFNKSCNIDNVKITNGESCHQIPTQSDLKFYIRAPKMTEACEIENKIKELANTTANIMNLKYEITMPELPYDELIPNHALSRIFAHNLKEIGIIDTVEPKNSYSGLSLGTVSHVVPCIHPYVSVVEDSSIKYNSIDFARATVSKYAEDKVLKISSALAMTALDLLEKEDLLQEVKIEFYENIKNHQETPCEVL</sequence>
<organism evidence="2 3">
    <name type="scientific">Clostridium rhizosphaerae</name>
    <dbReference type="NCBI Taxonomy" id="2803861"/>
    <lineage>
        <taxon>Bacteria</taxon>
        <taxon>Bacillati</taxon>
        <taxon>Bacillota</taxon>
        <taxon>Clostridia</taxon>
        <taxon>Eubacteriales</taxon>
        <taxon>Clostridiaceae</taxon>
        <taxon>Clostridium</taxon>
    </lineage>
</organism>
<evidence type="ECO:0000313" key="2">
    <source>
        <dbReference type="EMBL" id="MBL4934756.1"/>
    </source>
</evidence>
<dbReference type="InterPro" id="IPR017144">
    <property type="entry name" value="Xaa-Arg_dipeptidase"/>
</dbReference>
<comment type="caution">
    <text evidence="2">The sequence shown here is derived from an EMBL/GenBank/DDBJ whole genome shotgun (WGS) entry which is preliminary data.</text>
</comment>
<keyword evidence="3" id="KW-1185">Reference proteome</keyword>
<dbReference type="PANTHER" id="PTHR30575:SF0">
    <property type="entry name" value="XAA-ARG DIPEPTIDASE"/>
    <property type="match status" value="1"/>
</dbReference>
<accession>A0ABS1T5X9</accession>
<reference evidence="2 3" key="1">
    <citation type="submission" date="2021-01" db="EMBL/GenBank/DDBJ databases">
        <title>Genome public.</title>
        <authorList>
            <person name="Liu C."/>
            <person name="Sun Q."/>
        </authorList>
    </citation>
    <scope>NUCLEOTIDE SEQUENCE [LARGE SCALE GENOMIC DNA]</scope>
    <source>
        <strain evidence="2 3">YIM B02515</strain>
    </source>
</reference>
<dbReference type="RefSeq" id="WP_202747376.1">
    <property type="nucleotide sequence ID" value="NZ_JAESWC010000001.1"/>
</dbReference>
<dbReference type="Proteomes" id="UP000632377">
    <property type="component" value="Unassembled WGS sequence"/>
</dbReference>
<name>A0ABS1T5X9_9CLOT</name>
<protein>
    <recommendedName>
        <fullName evidence="1">Peptidase M20 domain-containing protein 2</fullName>
    </recommendedName>
</protein>
<dbReference type="InterPro" id="IPR052030">
    <property type="entry name" value="Peptidase_M20/M20A_hydrolases"/>
</dbReference>
<dbReference type="PANTHER" id="PTHR30575">
    <property type="entry name" value="PEPTIDASE M20"/>
    <property type="match status" value="1"/>
</dbReference>
<dbReference type="EMBL" id="JAESWC010000001">
    <property type="protein sequence ID" value="MBL4934756.1"/>
    <property type="molecule type" value="Genomic_DNA"/>
</dbReference>
<proteinExistence type="inferred from homology"/>
<dbReference type="PIRSF" id="PIRSF037226">
    <property type="entry name" value="Amidohydrolase_ACY1L2_prd"/>
    <property type="match status" value="1"/>
</dbReference>
<dbReference type="Gene3D" id="3.40.630.10">
    <property type="entry name" value="Zn peptidases"/>
    <property type="match status" value="1"/>
</dbReference>
<evidence type="ECO:0000313" key="3">
    <source>
        <dbReference type="Proteomes" id="UP000632377"/>
    </source>
</evidence>
<dbReference type="Gene3D" id="3.30.70.360">
    <property type="match status" value="1"/>
</dbReference>
<evidence type="ECO:0000256" key="1">
    <source>
        <dbReference type="PIRNR" id="PIRNR037226"/>
    </source>
</evidence>